<keyword evidence="2" id="KW-1185">Reference proteome</keyword>
<proteinExistence type="predicted"/>
<sequence length="64" mass="7085">MAIKTGHLHQRPCVSTSAQFLPLSRCAGRSLVHVAGTADWLDSTFDCAFREGVIRLLQIIFLDN</sequence>
<accession>A0ABN6DCA7</accession>
<name>A0ABN6DCA7_9BURK</name>
<protein>
    <submittedName>
        <fullName evidence="1">Uncharacterized protein</fullName>
    </submittedName>
</protein>
<dbReference type="EMBL" id="AP024238">
    <property type="protein sequence ID" value="BCO29637.1"/>
    <property type="molecule type" value="Genomic_DNA"/>
</dbReference>
<organism evidence="1 2">
    <name type="scientific">Rhodoferax lithotrophicus</name>
    <dbReference type="NCBI Taxonomy" id="2798804"/>
    <lineage>
        <taxon>Bacteria</taxon>
        <taxon>Pseudomonadati</taxon>
        <taxon>Pseudomonadota</taxon>
        <taxon>Betaproteobacteria</taxon>
        <taxon>Burkholderiales</taxon>
        <taxon>Comamonadaceae</taxon>
        <taxon>Rhodoferax</taxon>
    </lineage>
</organism>
<reference evidence="1 2" key="1">
    <citation type="journal article" date="2021" name="Microbiol. Spectr.">
        <title>A Single Bacterium Capable of Oxidation and Reduction of Iron at Circumneutral pH.</title>
        <authorList>
            <person name="Kato S."/>
            <person name="Ohkuma M."/>
        </authorList>
    </citation>
    <scope>NUCLEOTIDE SEQUENCE [LARGE SCALE GENOMIC DNA]</scope>
    <source>
        <strain evidence="1 2">MIZ03</strain>
    </source>
</reference>
<evidence type="ECO:0000313" key="1">
    <source>
        <dbReference type="EMBL" id="BCO29637.1"/>
    </source>
</evidence>
<dbReference type="Proteomes" id="UP000824366">
    <property type="component" value="Chromosome"/>
</dbReference>
<gene>
    <name evidence="1" type="ORF">MIZ03_4560</name>
</gene>
<evidence type="ECO:0000313" key="2">
    <source>
        <dbReference type="Proteomes" id="UP000824366"/>
    </source>
</evidence>